<comment type="caution">
    <text evidence="11">The sequence shown here is derived from an EMBL/GenBank/DDBJ whole genome shotgun (WGS) entry which is preliminary data.</text>
</comment>
<sequence length="168" mass="17910">MFEISFGELLVIGAVALIVLGPERLPTVARTIGALVGRAQRFVASVKSDIHQQSQMAGLQELKQDVQDAANAFRDQVQREVDETRQVAQEIAYSVEPARVVVQESASELARIADEANQPSESIAPEDMLAAAGVVAEPQAAADEGQLDLFAQPATKTASDQSVAEPRS</sequence>
<dbReference type="PANTHER" id="PTHR33162:SF1">
    <property type="entry name" value="SEC-INDEPENDENT PROTEIN TRANSLOCASE PROTEIN TATA, CHLOROPLASTIC"/>
    <property type="match status" value="1"/>
</dbReference>
<evidence type="ECO:0000256" key="10">
    <source>
        <dbReference type="HAMAP-Rule" id="MF_00237"/>
    </source>
</evidence>
<dbReference type="Gene3D" id="1.20.5.3310">
    <property type="match status" value="1"/>
</dbReference>
<dbReference type="PRINTS" id="PR01506">
    <property type="entry name" value="TATBPROTEIN"/>
</dbReference>
<keyword evidence="12" id="KW-1185">Reference proteome</keyword>
<dbReference type="NCBIfam" id="TIGR01410">
    <property type="entry name" value="tatB"/>
    <property type="match status" value="1"/>
</dbReference>
<dbReference type="InterPro" id="IPR018448">
    <property type="entry name" value="TatB"/>
</dbReference>
<keyword evidence="9 10" id="KW-0472">Membrane</keyword>
<comment type="similarity">
    <text evidence="10">Belongs to the TatB family.</text>
</comment>
<dbReference type="InterPro" id="IPR003369">
    <property type="entry name" value="TatA/B/E"/>
</dbReference>
<accession>A0ABT5ISQ8</accession>
<reference evidence="11 12" key="1">
    <citation type="submission" date="2023-01" db="EMBL/GenBank/DDBJ databases">
        <title>Novel species of the genus Vogesella isolated from rivers.</title>
        <authorList>
            <person name="Lu H."/>
        </authorList>
    </citation>
    <scope>NUCLEOTIDE SEQUENCE [LARGE SCALE GENOMIC DNA]</scope>
    <source>
        <strain evidence="11 12">DC21W</strain>
    </source>
</reference>
<name>A0ABT5ISQ8_9NEIS</name>
<keyword evidence="2 10" id="KW-0813">Transport</keyword>
<organism evidence="11 12">
    <name type="scientific">Vogesella aquatica</name>
    <dbReference type="NCBI Taxonomy" id="2984206"/>
    <lineage>
        <taxon>Bacteria</taxon>
        <taxon>Pseudomonadati</taxon>
        <taxon>Pseudomonadota</taxon>
        <taxon>Betaproteobacteria</taxon>
        <taxon>Neisseriales</taxon>
        <taxon>Chromobacteriaceae</taxon>
        <taxon>Vogesella</taxon>
    </lineage>
</organism>
<comment type="subcellular location">
    <subcellularLocation>
        <location evidence="10">Cell membrane</location>
        <topology evidence="10">Single-pass membrane protein</topology>
    </subcellularLocation>
    <subcellularLocation>
        <location evidence="1">Membrane</location>
        <topology evidence="1">Single-pass membrane protein</topology>
    </subcellularLocation>
</comment>
<evidence type="ECO:0000256" key="2">
    <source>
        <dbReference type="ARBA" id="ARBA00022448"/>
    </source>
</evidence>
<evidence type="ECO:0000313" key="12">
    <source>
        <dbReference type="Proteomes" id="UP001219956"/>
    </source>
</evidence>
<evidence type="ECO:0000256" key="5">
    <source>
        <dbReference type="ARBA" id="ARBA00022692"/>
    </source>
</evidence>
<keyword evidence="3 10" id="KW-1003">Cell membrane</keyword>
<keyword evidence="5 10" id="KW-0812">Transmembrane</keyword>
<dbReference type="RefSeq" id="WP_272750105.1">
    <property type="nucleotide sequence ID" value="NZ_JAQQLF010000001.1"/>
</dbReference>
<dbReference type="PANTHER" id="PTHR33162">
    <property type="entry name" value="SEC-INDEPENDENT PROTEIN TRANSLOCASE PROTEIN TATA, CHLOROPLASTIC"/>
    <property type="match status" value="1"/>
</dbReference>
<dbReference type="Pfam" id="PF02416">
    <property type="entry name" value="TatA_B_E"/>
    <property type="match status" value="1"/>
</dbReference>
<keyword evidence="8 10" id="KW-0811">Translocation</keyword>
<comment type="function">
    <text evidence="10">Part of the twin-arginine translocation (Tat) system that transports large folded proteins containing a characteristic twin-arginine motif in their signal peptide across membranes. Together with TatC, TatB is part of a receptor directly interacting with Tat signal peptides. TatB may form an oligomeric binding site that transiently accommodates folded Tat precursor proteins before their translocation.</text>
</comment>
<protein>
    <recommendedName>
        <fullName evidence="10">Sec-independent protein translocase protein TatB</fullName>
    </recommendedName>
</protein>
<evidence type="ECO:0000256" key="7">
    <source>
        <dbReference type="ARBA" id="ARBA00022989"/>
    </source>
</evidence>
<keyword evidence="4" id="KW-0997">Cell inner membrane</keyword>
<evidence type="ECO:0000313" key="11">
    <source>
        <dbReference type="EMBL" id="MDC7715606.1"/>
    </source>
</evidence>
<evidence type="ECO:0000256" key="3">
    <source>
        <dbReference type="ARBA" id="ARBA00022475"/>
    </source>
</evidence>
<gene>
    <name evidence="10 11" type="primary">tatB</name>
    <name evidence="11" type="ORF">PQU95_00035</name>
</gene>
<evidence type="ECO:0000256" key="1">
    <source>
        <dbReference type="ARBA" id="ARBA00004167"/>
    </source>
</evidence>
<keyword evidence="7 10" id="KW-1133">Transmembrane helix</keyword>
<proteinExistence type="inferred from homology"/>
<evidence type="ECO:0000256" key="6">
    <source>
        <dbReference type="ARBA" id="ARBA00022927"/>
    </source>
</evidence>
<dbReference type="HAMAP" id="MF_00237">
    <property type="entry name" value="TatB"/>
    <property type="match status" value="1"/>
</dbReference>
<evidence type="ECO:0000256" key="4">
    <source>
        <dbReference type="ARBA" id="ARBA00022519"/>
    </source>
</evidence>
<dbReference type="EMBL" id="JAQQLF010000001">
    <property type="protein sequence ID" value="MDC7715606.1"/>
    <property type="molecule type" value="Genomic_DNA"/>
</dbReference>
<dbReference type="Proteomes" id="UP001219956">
    <property type="component" value="Unassembled WGS sequence"/>
</dbReference>
<evidence type="ECO:0000256" key="9">
    <source>
        <dbReference type="ARBA" id="ARBA00023136"/>
    </source>
</evidence>
<keyword evidence="6 10" id="KW-0653">Protein transport</keyword>
<comment type="subunit">
    <text evidence="10">The Tat system comprises two distinct complexes: a TatABC complex, containing multiple copies of TatA, TatB and TatC subunits, and a separate TatA complex, containing only TatA subunits. Substrates initially bind to the TatABC complex, which probably triggers association of the separate TatA complex to form the active translocon.</text>
</comment>
<evidence type="ECO:0000256" key="8">
    <source>
        <dbReference type="ARBA" id="ARBA00023010"/>
    </source>
</evidence>